<gene>
    <name evidence="1" type="ORF">PSYPI_22907</name>
</gene>
<evidence type="ECO:0000313" key="1">
    <source>
        <dbReference type="EMBL" id="EGH45040.1"/>
    </source>
</evidence>
<name>F3GD90_PSESJ</name>
<accession>F3GD90</accession>
<organism evidence="1 2">
    <name type="scientific">Pseudomonas syringae pv. pisi str. 1704B</name>
    <dbReference type="NCBI Taxonomy" id="629263"/>
    <lineage>
        <taxon>Bacteria</taxon>
        <taxon>Pseudomonadati</taxon>
        <taxon>Pseudomonadota</taxon>
        <taxon>Gammaproteobacteria</taxon>
        <taxon>Pseudomonadales</taxon>
        <taxon>Pseudomonadaceae</taxon>
        <taxon>Pseudomonas</taxon>
        <taxon>Pseudomonas syringae</taxon>
    </lineage>
</organism>
<dbReference type="Proteomes" id="UP000004986">
    <property type="component" value="Unassembled WGS sequence"/>
</dbReference>
<reference evidence="1 2" key="1">
    <citation type="journal article" date="2011" name="PLoS Pathog.">
        <title>Dynamic evolution of pathogenicity revealed by sequencing and comparative genomics of 19 Pseudomonas syringae isolates.</title>
        <authorList>
            <person name="Baltrus D.A."/>
            <person name="Nishimura M.T."/>
            <person name="Romanchuk A."/>
            <person name="Chang J.H."/>
            <person name="Mukhtar M.S."/>
            <person name="Cherkis K."/>
            <person name="Roach J."/>
            <person name="Grant S.R."/>
            <person name="Jones C.D."/>
            <person name="Dangl J.L."/>
        </authorList>
    </citation>
    <scope>NUCLEOTIDE SEQUENCE [LARGE SCALE GENOMIC DNA]</scope>
    <source>
        <strain evidence="1 2">1704B</strain>
    </source>
</reference>
<dbReference type="EMBL" id="AEAI01001158">
    <property type="protein sequence ID" value="EGH45040.1"/>
    <property type="molecule type" value="Genomic_DNA"/>
</dbReference>
<dbReference type="HOGENOM" id="CLU_3262659_0_0_6"/>
<comment type="caution">
    <text evidence="1">The sequence shown here is derived from an EMBL/GenBank/DDBJ whole genome shotgun (WGS) entry which is preliminary data.</text>
</comment>
<proteinExistence type="predicted"/>
<dbReference type="AlphaFoldDB" id="F3GD90"/>
<protein>
    <submittedName>
        <fullName evidence="1">Uncharacterized protein</fullName>
    </submittedName>
</protein>
<keyword evidence="2" id="KW-1185">Reference proteome</keyword>
<evidence type="ECO:0000313" key="2">
    <source>
        <dbReference type="Proteomes" id="UP000004986"/>
    </source>
</evidence>
<feature type="non-terminal residue" evidence="1">
    <location>
        <position position="1"/>
    </location>
</feature>
<dbReference type="BioCyc" id="PSYR629263:G11X0-4218-MONOMER"/>
<sequence length="42" mass="4711">TIRSFFVAANGVFGEEPDMGRRHVDDQHLRALNKNLSLGLQT</sequence>